<dbReference type="Proteomes" id="UP000298327">
    <property type="component" value="Unassembled WGS sequence"/>
</dbReference>
<comment type="caution">
    <text evidence="2">The sequence shown here is derived from an EMBL/GenBank/DDBJ whole genome shotgun (WGS) entry which is preliminary data.</text>
</comment>
<proteinExistence type="predicted"/>
<evidence type="ECO:0000256" key="1">
    <source>
        <dbReference type="SAM" id="MobiDB-lite"/>
    </source>
</evidence>
<evidence type="ECO:0000313" key="2">
    <source>
        <dbReference type="EMBL" id="TFY62933.1"/>
    </source>
</evidence>
<dbReference type="EMBL" id="SEOQ01000439">
    <property type="protein sequence ID" value="TFY62933.1"/>
    <property type="molecule type" value="Genomic_DNA"/>
</dbReference>
<evidence type="ECO:0008006" key="4">
    <source>
        <dbReference type="Google" id="ProtNLM"/>
    </source>
</evidence>
<protein>
    <recommendedName>
        <fullName evidence="4">F-box domain-containing protein</fullName>
    </recommendedName>
</protein>
<gene>
    <name evidence="2" type="ORF">EVG20_g6522</name>
</gene>
<name>A0A4Y9YMJ5_9AGAM</name>
<feature type="region of interest" description="Disordered" evidence="1">
    <location>
        <begin position="1"/>
        <end position="56"/>
    </location>
</feature>
<feature type="compositionally biased region" description="Low complexity" evidence="1">
    <location>
        <begin position="27"/>
        <end position="50"/>
    </location>
</feature>
<sequence>MTSMSKAMHEPYEDAMSSANGTQPGPSANSLSSLKATSSRSSPPSTRPSPLCIWPQPGKMPSAPSARFRAGTLPLRYVRDELRLMTVSEVEGVNMLLPRIAELDITPLVLPKETIRHCLRRVKGEPLQEHPFSLLARTAPVLQRLVLRMSRYELRVVDFSAADFFDADAPQLREVLLRIWPVPWHSRLLRNLVSLNIAVPYWMPGHVSTWGMPTCARVLDILKACSSTLEALHLDFGRRPFIADTEPVPACTELRIALPRLTIFSLHMSVVDFLALFDRIGAPREAALHATLWYEPQAKDPGAYDSDPRALVSAYEQHAASRIAAGTPFTHLHIDTNTTVVPDPRKVELTLSPGPTPHPNPDRNLDPPSTPSTATSTLRIVFPSNIVGSAPTEAGWLASFFHTVPLGTITDLTVNVQNARSAYWDSTAWFGARTMPRVYRLQICAIKPVLARSWLPGDSKFETVQCLVHGDGDADGSAPATVPFPQLETLAVDMQRVRTGAEEQPQALALIVQQRRAAIGLDDLEVSVTAGSA</sequence>
<accession>A0A4Y9YMJ5</accession>
<reference evidence="2 3" key="1">
    <citation type="submission" date="2019-02" db="EMBL/GenBank/DDBJ databases">
        <title>Genome sequencing of the rare red list fungi Dentipellis fragilis.</title>
        <authorList>
            <person name="Buettner E."/>
            <person name="Kellner H."/>
        </authorList>
    </citation>
    <scope>NUCLEOTIDE SEQUENCE [LARGE SCALE GENOMIC DNA]</scope>
    <source>
        <strain evidence="2 3">DSM 105465</strain>
    </source>
</reference>
<keyword evidence="3" id="KW-1185">Reference proteome</keyword>
<dbReference type="AlphaFoldDB" id="A0A4Y9YMJ5"/>
<evidence type="ECO:0000313" key="3">
    <source>
        <dbReference type="Proteomes" id="UP000298327"/>
    </source>
</evidence>
<feature type="compositionally biased region" description="Polar residues" evidence="1">
    <location>
        <begin position="17"/>
        <end position="26"/>
    </location>
</feature>
<feature type="region of interest" description="Disordered" evidence="1">
    <location>
        <begin position="344"/>
        <end position="374"/>
    </location>
</feature>
<organism evidence="2 3">
    <name type="scientific">Dentipellis fragilis</name>
    <dbReference type="NCBI Taxonomy" id="205917"/>
    <lineage>
        <taxon>Eukaryota</taxon>
        <taxon>Fungi</taxon>
        <taxon>Dikarya</taxon>
        <taxon>Basidiomycota</taxon>
        <taxon>Agaricomycotina</taxon>
        <taxon>Agaricomycetes</taxon>
        <taxon>Russulales</taxon>
        <taxon>Hericiaceae</taxon>
        <taxon>Dentipellis</taxon>
    </lineage>
</organism>